<gene>
    <name evidence="2" type="ORF">F751_6535</name>
</gene>
<feature type="region of interest" description="Disordered" evidence="1">
    <location>
        <begin position="1"/>
        <end position="56"/>
    </location>
</feature>
<protein>
    <submittedName>
        <fullName evidence="2">Uncharacterized protein</fullName>
    </submittedName>
</protein>
<dbReference type="KEGG" id="apro:F751_6535"/>
<reference evidence="2 3" key="1">
    <citation type="journal article" date="2014" name="BMC Genomics">
        <title>Oil accumulation mechanisms of the oleaginous microalga Chlorella protothecoides revealed through its genome, transcriptomes, and proteomes.</title>
        <authorList>
            <person name="Gao C."/>
            <person name="Wang Y."/>
            <person name="Shen Y."/>
            <person name="Yan D."/>
            <person name="He X."/>
            <person name="Dai J."/>
            <person name="Wu Q."/>
        </authorList>
    </citation>
    <scope>NUCLEOTIDE SEQUENCE [LARGE SCALE GENOMIC DNA]</scope>
    <source>
        <strain evidence="2 3">0710</strain>
    </source>
</reference>
<evidence type="ECO:0000313" key="3">
    <source>
        <dbReference type="Proteomes" id="UP000028924"/>
    </source>
</evidence>
<dbReference type="Proteomes" id="UP000028924">
    <property type="component" value="Unassembled WGS sequence"/>
</dbReference>
<dbReference type="AlphaFoldDB" id="A0A087STG2"/>
<evidence type="ECO:0000313" key="2">
    <source>
        <dbReference type="EMBL" id="KFM29016.1"/>
    </source>
</evidence>
<sequence length="56" mass="6135">MGGRCWSANNSARHLWTSRAERRAQRQLQSMRPGARQVGAPRGQDRSSGTRPATAG</sequence>
<keyword evidence="3" id="KW-1185">Reference proteome</keyword>
<dbReference type="GeneID" id="23617926"/>
<organism evidence="2 3">
    <name type="scientific">Auxenochlorella protothecoides</name>
    <name type="common">Green microalga</name>
    <name type="synonym">Chlorella protothecoides</name>
    <dbReference type="NCBI Taxonomy" id="3075"/>
    <lineage>
        <taxon>Eukaryota</taxon>
        <taxon>Viridiplantae</taxon>
        <taxon>Chlorophyta</taxon>
        <taxon>core chlorophytes</taxon>
        <taxon>Trebouxiophyceae</taxon>
        <taxon>Chlorellales</taxon>
        <taxon>Chlorellaceae</taxon>
        <taxon>Auxenochlorella</taxon>
    </lineage>
</organism>
<feature type="compositionally biased region" description="Polar residues" evidence="1">
    <location>
        <begin position="46"/>
        <end position="56"/>
    </location>
</feature>
<accession>A0A087STG2</accession>
<dbReference type="EMBL" id="KL662185">
    <property type="protein sequence ID" value="KFM29016.1"/>
    <property type="molecule type" value="Genomic_DNA"/>
</dbReference>
<name>A0A087STG2_AUXPR</name>
<proteinExistence type="predicted"/>
<evidence type="ECO:0000256" key="1">
    <source>
        <dbReference type="SAM" id="MobiDB-lite"/>
    </source>
</evidence>
<dbReference type="RefSeq" id="XP_011402065.1">
    <property type="nucleotide sequence ID" value="XM_011403763.1"/>
</dbReference>